<reference evidence="2 4" key="1">
    <citation type="submission" date="2008-03" db="EMBL/GenBank/DDBJ databases">
        <title>Annotation of Ixodes scapularis.</title>
        <authorList>
            <consortium name="Ixodes scapularis Genome Project Consortium"/>
            <person name="Caler E."/>
            <person name="Hannick L.I."/>
            <person name="Bidwell S."/>
            <person name="Joardar V."/>
            <person name="Thiagarajan M."/>
            <person name="Amedeo P."/>
            <person name="Galinsky K.J."/>
            <person name="Schobel S."/>
            <person name="Inman J."/>
            <person name="Hostetler J."/>
            <person name="Miller J."/>
            <person name="Hammond M."/>
            <person name="Megy K."/>
            <person name="Lawson D."/>
            <person name="Kodira C."/>
            <person name="Sutton G."/>
            <person name="Meyer J."/>
            <person name="Hill C.A."/>
            <person name="Birren B."/>
            <person name="Nene V."/>
            <person name="Collins F."/>
            <person name="Alarcon-Chaidez F."/>
            <person name="Wikel S."/>
            <person name="Strausberg R."/>
        </authorList>
    </citation>
    <scope>NUCLEOTIDE SEQUENCE [LARGE SCALE GENOMIC DNA]</scope>
    <source>
        <strain evidence="4">Wikel</strain>
        <strain evidence="2">Wikel colony</strain>
    </source>
</reference>
<proteinExistence type="predicted"/>
<evidence type="ECO:0000313" key="4">
    <source>
        <dbReference type="Proteomes" id="UP000001555"/>
    </source>
</evidence>
<organism>
    <name type="scientific">Ixodes scapularis</name>
    <name type="common">Black-legged tick</name>
    <name type="synonym">Deer tick</name>
    <dbReference type="NCBI Taxonomy" id="6945"/>
    <lineage>
        <taxon>Eukaryota</taxon>
        <taxon>Metazoa</taxon>
        <taxon>Ecdysozoa</taxon>
        <taxon>Arthropoda</taxon>
        <taxon>Chelicerata</taxon>
        <taxon>Arachnida</taxon>
        <taxon>Acari</taxon>
        <taxon>Parasitiformes</taxon>
        <taxon>Ixodida</taxon>
        <taxon>Ixodoidea</taxon>
        <taxon>Ixodidae</taxon>
        <taxon>Ixodinae</taxon>
        <taxon>Ixodes</taxon>
    </lineage>
</organism>
<evidence type="ECO:0000313" key="3">
    <source>
        <dbReference type="EnsemblMetazoa" id="ISCW020168-PA"/>
    </source>
</evidence>
<protein>
    <submittedName>
        <fullName evidence="2 3">Ectonucleotide pyrophosphatase/phosphodiesterase, putative</fullName>
        <ecNumber evidence="2">3.1.4.1</ecNumber>
    </submittedName>
</protein>
<keyword evidence="1" id="KW-1133">Transmembrane helix</keyword>
<dbReference type="AlphaFoldDB" id="B7PZV9"/>
<feature type="transmembrane region" description="Helical" evidence="1">
    <location>
        <begin position="66"/>
        <end position="91"/>
    </location>
</feature>
<dbReference type="InParanoid" id="B7PZV9"/>
<keyword evidence="2" id="KW-0378">Hydrolase</keyword>
<dbReference type="PaxDb" id="6945-B7PZV9"/>
<dbReference type="EMBL" id="ABJB011139905">
    <property type="status" value="NOT_ANNOTATED_CDS"/>
    <property type="molecule type" value="Genomic_DNA"/>
</dbReference>
<dbReference type="OrthoDB" id="415411at2759"/>
<dbReference type="InterPro" id="IPR017850">
    <property type="entry name" value="Alkaline_phosphatase_core_sf"/>
</dbReference>
<evidence type="ECO:0000313" key="2">
    <source>
        <dbReference type="EMBL" id="EEC12131.1"/>
    </source>
</evidence>
<dbReference type="EMBL" id="DS828062">
    <property type="protein sequence ID" value="EEC12131.1"/>
    <property type="molecule type" value="Genomic_DNA"/>
</dbReference>
<dbReference type="EC" id="3.1.4.1" evidence="2"/>
<dbReference type="VEuPathDB" id="VectorBase:ISCI020168"/>
<dbReference type="HOGENOM" id="CLU_2040651_0_0_1"/>
<dbReference type="VEuPathDB" id="VectorBase:ISCP_003875"/>
<dbReference type="EnsemblMetazoa" id="ISCW020168-RA">
    <property type="protein sequence ID" value="ISCW020168-PA"/>
    <property type="gene ID" value="ISCW020168"/>
</dbReference>
<keyword evidence="4" id="KW-1185">Reference proteome</keyword>
<dbReference type="GO" id="GO:0004528">
    <property type="term" value="F:phosphodiesterase I activity"/>
    <property type="evidence" value="ECO:0007669"/>
    <property type="project" value="UniProtKB-EC"/>
</dbReference>
<dbReference type="VEuPathDB" id="VectorBase:ISCW020168"/>
<accession>B7PZV9</accession>
<reference evidence="3" key="2">
    <citation type="submission" date="2020-05" db="UniProtKB">
        <authorList>
            <consortium name="EnsemblMetazoa"/>
        </authorList>
    </citation>
    <scope>IDENTIFICATION</scope>
    <source>
        <strain evidence="3">wikel</strain>
    </source>
</reference>
<gene>
    <name evidence="2" type="ORF">IscW_ISCW020168</name>
</gene>
<name>B7PZV9_IXOSC</name>
<sequence>MHPLFVGRGPDLVRGLVVGPFPNVDLFPLMCVLLRLPVLPSNGSLDHVVSMLRLAGTPQDRQVVPVVFLVALGVLSATTLVALTALGFQLWKGRGRKQIREVALAWSRPEEQAQLLVAEDL</sequence>
<evidence type="ECO:0000256" key="1">
    <source>
        <dbReference type="SAM" id="Phobius"/>
    </source>
</evidence>
<keyword evidence="1" id="KW-0812">Transmembrane</keyword>
<dbReference type="Proteomes" id="UP000001555">
    <property type="component" value="Unassembled WGS sequence"/>
</dbReference>
<keyword evidence="1" id="KW-0472">Membrane</keyword>
<dbReference type="Gene3D" id="3.40.720.10">
    <property type="entry name" value="Alkaline Phosphatase, subunit A"/>
    <property type="match status" value="1"/>
</dbReference>